<comment type="caution">
    <text evidence="1">The sequence shown here is derived from an EMBL/GenBank/DDBJ whole genome shotgun (WGS) entry which is preliminary data.</text>
</comment>
<name>A0ACC1JK42_9FUNG</name>
<evidence type="ECO:0000313" key="2">
    <source>
        <dbReference type="Proteomes" id="UP001140234"/>
    </source>
</evidence>
<gene>
    <name evidence="1" type="ORF">IWQ57_006409</name>
</gene>
<organism evidence="1 2">
    <name type="scientific">Coemansia nantahalensis</name>
    <dbReference type="NCBI Taxonomy" id="2789366"/>
    <lineage>
        <taxon>Eukaryota</taxon>
        <taxon>Fungi</taxon>
        <taxon>Fungi incertae sedis</taxon>
        <taxon>Zoopagomycota</taxon>
        <taxon>Kickxellomycotina</taxon>
        <taxon>Kickxellomycetes</taxon>
        <taxon>Kickxellales</taxon>
        <taxon>Kickxellaceae</taxon>
        <taxon>Coemansia</taxon>
    </lineage>
</organism>
<accession>A0ACC1JK42</accession>
<dbReference type="Proteomes" id="UP001140234">
    <property type="component" value="Unassembled WGS sequence"/>
</dbReference>
<evidence type="ECO:0000313" key="1">
    <source>
        <dbReference type="EMBL" id="KAJ2760014.1"/>
    </source>
</evidence>
<protein>
    <submittedName>
        <fullName evidence="1">Uncharacterized protein</fullName>
    </submittedName>
</protein>
<feature type="non-terminal residue" evidence="1">
    <location>
        <position position="132"/>
    </location>
</feature>
<sequence length="132" mass="14796">MSYRTVIPADGQSDEQRYDDFMAHLAKDGVIESALEPDYDGEYAGIIQEHIAADLSPIGLSLGDDKALLAARHRAMVIRHAIDAEVRALCKELDGQIKFDLSEQDQAAIKEMEVPEDQVEDDIHVRPFCLYH</sequence>
<reference evidence="1" key="1">
    <citation type="submission" date="2022-07" db="EMBL/GenBank/DDBJ databases">
        <title>Phylogenomic reconstructions and comparative analyses of Kickxellomycotina fungi.</title>
        <authorList>
            <person name="Reynolds N.K."/>
            <person name="Stajich J.E."/>
            <person name="Barry K."/>
            <person name="Grigoriev I.V."/>
            <person name="Crous P."/>
            <person name="Smith M.E."/>
        </authorList>
    </citation>
    <scope>NUCLEOTIDE SEQUENCE</scope>
    <source>
        <strain evidence="1">CBS 109366</strain>
    </source>
</reference>
<dbReference type="EMBL" id="JANBUJ010003621">
    <property type="protein sequence ID" value="KAJ2760014.1"/>
    <property type="molecule type" value="Genomic_DNA"/>
</dbReference>
<proteinExistence type="predicted"/>
<keyword evidence="2" id="KW-1185">Reference proteome</keyword>